<evidence type="ECO:0000259" key="3">
    <source>
        <dbReference type="Pfam" id="PF26514"/>
    </source>
</evidence>
<protein>
    <recommendedName>
        <fullName evidence="3">DUF8173 domain-containing protein</fullName>
    </recommendedName>
</protein>
<sequence>MFPVPAGVSLEQAVSATVSSLPRQLFVAGIDLPRPVLLSLAVAVTAGVLGVLFVAGSSSFTRSIGTEISAHPDRTFAIGFLGFFGVLVVVSSPLIVTTVYEQATLVALAGIVSLPGLFFWGLLLAFGATLGALAVSHHLLESVTGEEPSLWWALLAGVLVLASSQLIPILGALVAMGLATVAIGAILRQRTELERRLFDEENGDRPSRAESVDQPRWTETTSATLDDTRGDDSIRDEREL</sequence>
<feature type="transmembrane region" description="Helical" evidence="2">
    <location>
        <begin position="154"/>
        <end position="187"/>
    </location>
</feature>
<evidence type="ECO:0000256" key="2">
    <source>
        <dbReference type="SAM" id="Phobius"/>
    </source>
</evidence>
<dbReference type="GeneID" id="30954471"/>
<feature type="transmembrane region" description="Helical" evidence="2">
    <location>
        <begin position="36"/>
        <end position="56"/>
    </location>
</feature>
<accession>A0A1N6ZPB8</accession>
<dbReference type="EMBL" id="FTNP01000001">
    <property type="protein sequence ID" value="SIR28743.1"/>
    <property type="molecule type" value="Genomic_DNA"/>
</dbReference>
<name>A0A1N6ZPB8_9EURY</name>
<gene>
    <name evidence="4" type="ORF">SAMN05421809_0870</name>
</gene>
<reference evidence="4 5" key="1">
    <citation type="submission" date="2017-01" db="EMBL/GenBank/DDBJ databases">
        <authorList>
            <person name="Mah S.A."/>
            <person name="Swanson W.J."/>
            <person name="Moy G.W."/>
            <person name="Vacquier V.D."/>
        </authorList>
    </citation>
    <scope>NUCLEOTIDE SEQUENCE [LARGE SCALE GENOMIC DNA]</scope>
    <source>
        <strain evidence="4 5">CGMCC 1.8909</strain>
    </source>
</reference>
<keyword evidence="5" id="KW-1185">Reference proteome</keyword>
<feature type="domain" description="DUF8173" evidence="3">
    <location>
        <begin position="35"/>
        <end position="191"/>
    </location>
</feature>
<evidence type="ECO:0000256" key="1">
    <source>
        <dbReference type="SAM" id="MobiDB-lite"/>
    </source>
</evidence>
<dbReference type="OrthoDB" id="188169at2157"/>
<dbReference type="STRING" id="588898.BB347_00970"/>
<feature type="compositionally biased region" description="Basic and acidic residues" evidence="1">
    <location>
        <begin position="226"/>
        <end position="240"/>
    </location>
</feature>
<keyword evidence="2" id="KW-1133">Transmembrane helix</keyword>
<evidence type="ECO:0000313" key="4">
    <source>
        <dbReference type="EMBL" id="SIR28743.1"/>
    </source>
</evidence>
<dbReference type="Proteomes" id="UP000185687">
    <property type="component" value="Unassembled WGS sequence"/>
</dbReference>
<dbReference type="InterPro" id="IPR058486">
    <property type="entry name" value="DUF8173"/>
</dbReference>
<dbReference type="AlphaFoldDB" id="A0A1N6ZPB8"/>
<feature type="transmembrane region" description="Helical" evidence="2">
    <location>
        <begin position="108"/>
        <end position="134"/>
    </location>
</feature>
<proteinExistence type="predicted"/>
<feature type="compositionally biased region" description="Basic and acidic residues" evidence="1">
    <location>
        <begin position="198"/>
        <end position="213"/>
    </location>
</feature>
<feature type="region of interest" description="Disordered" evidence="1">
    <location>
        <begin position="198"/>
        <end position="240"/>
    </location>
</feature>
<feature type="transmembrane region" description="Helical" evidence="2">
    <location>
        <begin position="76"/>
        <end position="96"/>
    </location>
</feature>
<keyword evidence="2" id="KW-0472">Membrane</keyword>
<keyword evidence="2" id="KW-0812">Transmembrane</keyword>
<dbReference type="RefSeq" id="WP_139326964.1">
    <property type="nucleotide sequence ID" value="NZ_CP019327.1"/>
</dbReference>
<dbReference type="Pfam" id="PF26514">
    <property type="entry name" value="DUF8173"/>
    <property type="match status" value="1"/>
</dbReference>
<evidence type="ECO:0000313" key="5">
    <source>
        <dbReference type="Proteomes" id="UP000185687"/>
    </source>
</evidence>
<organism evidence="4 5">
    <name type="scientific">Natronorubrum daqingense</name>
    <dbReference type="NCBI Taxonomy" id="588898"/>
    <lineage>
        <taxon>Archaea</taxon>
        <taxon>Methanobacteriati</taxon>
        <taxon>Methanobacteriota</taxon>
        <taxon>Stenosarchaea group</taxon>
        <taxon>Halobacteria</taxon>
        <taxon>Halobacteriales</taxon>
        <taxon>Natrialbaceae</taxon>
        <taxon>Natronorubrum</taxon>
    </lineage>
</organism>